<evidence type="ECO:0000313" key="5">
    <source>
        <dbReference type="Proteomes" id="UP000594454"/>
    </source>
</evidence>
<dbReference type="InterPro" id="IPR011333">
    <property type="entry name" value="SKP1/BTB/POZ_sf"/>
</dbReference>
<protein>
    <recommendedName>
        <fullName evidence="3">BACK domain-containing protein</fullName>
    </recommendedName>
</protein>
<gene>
    <name evidence="4" type="ORF">HERILL_LOCUS15850</name>
</gene>
<evidence type="ECO:0000256" key="2">
    <source>
        <dbReference type="ARBA" id="ARBA00022737"/>
    </source>
</evidence>
<dbReference type="AlphaFoldDB" id="A0A7R8Z2G6"/>
<organism evidence="4 5">
    <name type="scientific">Hermetia illucens</name>
    <name type="common">Black soldier fly</name>
    <dbReference type="NCBI Taxonomy" id="343691"/>
    <lineage>
        <taxon>Eukaryota</taxon>
        <taxon>Metazoa</taxon>
        <taxon>Ecdysozoa</taxon>
        <taxon>Arthropoda</taxon>
        <taxon>Hexapoda</taxon>
        <taxon>Insecta</taxon>
        <taxon>Pterygota</taxon>
        <taxon>Neoptera</taxon>
        <taxon>Endopterygota</taxon>
        <taxon>Diptera</taxon>
        <taxon>Brachycera</taxon>
        <taxon>Stratiomyomorpha</taxon>
        <taxon>Stratiomyidae</taxon>
        <taxon>Hermetiinae</taxon>
        <taxon>Hermetia</taxon>
    </lineage>
</organism>
<dbReference type="SMART" id="SM00875">
    <property type="entry name" value="BACK"/>
    <property type="match status" value="1"/>
</dbReference>
<keyword evidence="1" id="KW-0880">Kelch repeat</keyword>
<dbReference type="PANTHER" id="PTHR24412">
    <property type="entry name" value="KELCH PROTEIN"/>
    <property type="match status" value="1"/>
</dbReference>
<dbReference type="Pfam" id="PF07707">
    <property type="entry name" value="BACK"/>
    <property type="match status" value="1"/>
</dbReference>
<evidence type="ECO:0000313" key="4">
    <source>
        <dbReference type="EMBL" id="CAD7093576.1"/>
    </source>
</evidence>
<accession>A0A7R8Z2G6</accession>
<dbReference type="PANTHER" id="PTHR24412:SF489">
    <property type="entry name" value="RING FINGER DOMAIN AND KELCH REPEAT-CONTAINING PROTEIN DDB_G0271372"/>
    <property type="match status" value="1"/>
</dbReference>
<dbReference type="InParanoid" id="A0A7R8Z2G6"/>
<sequence length="194" mass="23140">MNQFDPVIVEMVSKYSNTGRIELCTNTVTGVFQMAVFLKLPELPTLCVGFMLGSVNLTSCIPFWKLAEFYNVQPLRIYLRTFISNSLNDVMKTTDFLELEVEHVKRLLSDVRLKYSEAPQRYEMVYLAVMHWIRYKVIERRWYIGRLLRLIRPEEISAQFLNEVILDNKLMTENDAAKKWLWNNFNVRFNRRRN</sequence>
<feature type="domain" description="BACK" evidence="3">
    <location>
        <begin position="60"/>
        <end position="166"/>
    </location>
</feature>
<dbReference type="Gene3D" id="1.25.40.420">
    <property type="match status" value="1"/>
</dbReference>
<dbReference type="Gene3D" id="3.30.710.10">
    <property type="entry name" value="Potassium Channel Kv1.1, Chain A"/>
    <property type="match status" value="1"/>
</dbReference>
<proteinExistence type="predicted"/>
<dbReference type="EMBL" id="LR899014">
    <property type="protein sequence ID" value="CAD7093576.1"/>
    <property type="molecule type" value="Genomic_DNA"/>
</dbReference>
<reference evidence="4 5" key="1">
    <citation type="submission" date="2020-11" db="EMBL/GenBank/DDBJ databases">
        <authorList>
            <person name="Wallbank WR R."/>
            <person name="Pardo Diaz C."/>
            <person name="Kozak K."/>
            <person name="Martin S."/>
            <person name="Jiggins C."/>
            <person name="Moest M."/>
            <person name="Warren A I."/>
            <person name="Generalovic N T."/>
            <person name="Byers J.R.P. K."/>
            <person name="Montejo-Kovacevich G."/>
            <person name="Yen C E."/>
        </authorList>
    </citation>
    <scope>NUCLEOTIDE SEQUENCE [LARGE SCALE GENOMIC DNA]</scope>
</reference>
<name>A0A7R8Z2G6_HERIL</name>
<keyword evidence="5" id="KW-1185">Reference proteome</keyword>
<evidence type="ECO:0000256" key="1">
    <source>
        <dbReference type="ARBA" id="ARBA00022441"/>
    </source>
</evidence>
<dbReference type="InterPro" id="IPR011705">
    <property type="entry name" value="BACK"/>
</dbReference>
<dbReference type="Proteomes" id="UP000594454">
    <property type="component" value="Chromosome 6"/>
</dbReference>
<evidence type="ECO:0000259" key="3">
    <source>
        <dbReference type="SMART" id="SM00875"/>
    </source>
</evidence>
<keyword evidence="2" id="KW-0677">Repeat</keyword>
<dbReference type="OrthoDB" id="6418787at2759"/>